<name>A0A2K8PCC0_STRLA</name>
<dbReference type="GO" id="GO:0016747">
    <property type="term" value="F:acyltransferase activity, transferring groups other than amino-acyl groups"/>
    <property type="evidence" value="ECO:0007669"/>
    <property type="project" value="InterPro"/>
</dbReference>
<keyword evidence="2" id="KW-1185">Reference proteome</keyword>
<dbReference type="InterPro" id="IPR016181">
    <property type="entry name" value="Acyl_CoA_acyltransferase"/>
</dbReference>
<dbReference type="AlphaFoldDB" id="A0A2K8PCC0"/>
<dbReference type="Gene3D" id="3.40.630.30">
    <property type="match status" value="1"/>
</dbReference>
<dbReference type="GeneID" id="49382597"/>
<evidence type="ECO:0000313" key="2">
    <source>
        <dbReference type="Proteomes" id="UP000231791"/>
    </source>
</evidence>
<dbReference type="InterPro" id="IPR029063">
    <property type="entry name" value="SAM-dependent_MTases_sf"/>
</dbReference>
<gene>
    <name evidence="1" type="primary">rebM1</name>
    <name evidence="1" type="ORF">SLAV_07450</name>
</gene>
<sequence>MTDHIDHTESTEHTDDSREGAAFAAFMELHHGLPRQSPGSDATTRRLLSLCGPLPERPRVLDLGCGPGRSALLLAAEAAGPSGPGSAEVTAVDLHEPFLAELRAAARARGLSGRVEAVRADMGALPYPDGSFDLVWAEGSAYCIGFDRALAGWKRLLAPGGTLVLTECEWTAEEPSAGARAFWDPQCALRSAARNTAAAQAAGYRVLGTLLQPDSDWAEYYGPLAHRAGAARASTPAAEAALAATREEIAVRERHGHEYGYRGYVLTPVTAGDGDRWQAGPQTAAQAAAVRAVNLAAFGTPLEADLVDALRADAAWLPGLSYVARRPDGSVAAHALLTRCTVDGAPALALAPVATDPAAQRSGAGSAVVRALLAAARERGESLVLVLGHPAYYARFGFVPASLFGIRAPFEVPDEAMMALVLDDSVPVPKGTVTYPAPFGI</sequence>
<dbReference type="InterPro" id="IPR041698">
    <property type="entry name" value="Methyltransf_25"/>
</dbReference>
<dbReference type="EMBL" id="CP024985">
    <property type="protein sequence ID" value="ATZ23393.1"/>
    <property type="molecule type" value="Genomic_DNA"/>
</dbReference>
<keyword evidence="1" id="KW-0489">Methyltransferase</keyword>
<organism evidence="1 2">
    <name type="scientific">Streptomyces lavendulae subsp. lavendulae</name>
    <dbReference type="NCBI Taxonomy" id="58340"/>
    <lineage>
        <taxon>Bacteria</taxon>
        <taxon>Bacillati</taxon>
        <taxon>Actinomycetota</taxon>
        <taxon>Actinomycetes</taxon>
        <taxon>Kitasatosporales</taxon>
        <taxon>Streptomycetaceae</taxon>
        <taxon>Streptomyces</taxon>
    </lineage>
</organism>
<dbReference type="Proteomes" id="UP000231791">
    <property type="component" value="Chromosome"/>
</dbReference>
<dbReference type="InterPro" id="IPR000182">
    <property type="entry name" value="GNAT_dom"/>
</dbReference>
<protein>
    <submittedName>
        <fullName evidence="1">Demethylrebeccamycin-D-glucose O-methyltransferase</fullName>
        <ecNumber evidence="1">2.1.1.164</ecNumber>
    </submittedName>
</protein>
<dbReference type="GO" id="GO:0032259">
    <property type="term" value="P:methylation"/>
    <property type="evidence" value="ECO:0007669"/>
    <property type="project" value="UniProtKB-KW"/>
</dbReference>
<dbReference type="SUPFAM" id="SSF53335">
    <property type="entry name" value="S-adenosyl-L-methionine-dependent methyltransferases"/>
    <property type="match status" value="1"/>
</dbReference>
<dbReference type="EC" id="2.1.1.164" evidence="1"/>
<dbReference type="InterPro" id="IPR050508">
    <property type="entry name" value="Methyltransf_Superfamily"/>
</dbReference>
<dbReference type="KEGG" id="slx:SLAV_07450"/>
<dbReference type="Gene3D" id="3.40.50.150">
    <property type="entry name" value="Vaccinia Virus protein VP39"/>
    <property type="match status" value="1"/>
</dbReference>
<dbReference type="CDD" id="cd02440">
    <property type="entry name" value="AdoMet_MTases"/>
    <property type="match status" value="1"/>
</dbReference>
<dbReference type="PROSITE" id="PS51186">
    <property type="entry name" value="GNAT"/>
    <property type="match status" value="1"/>
</dbReference>
<dbReference type="Pfam" id="PF13649">
    <property type="entry name" value="Methyltransf_25"/>
    <property type="match status" value="1"/>
</dbReference>
<proteinExistence type="predicted"/>
<dbReference type="SUPFAM" id="SSF55729">
    <property type="entry name" value="Acyl-CoA N-acyltransferases (Nat)"/>
    <property type="match status" value="1"/>
</dbReference>
<dbReference type="Pfam" id="PF00583">
    <property type="entry name" value="Acetyltransf_1"/>
    <property type="match status" value="1"/>
</dbReference>
<dbReference type="GO" id="GO:0102082">
    <property type="term" value="F:demethylrebeccamycin--D-glucose O-methyltransferase activity"/>
    <property type="evidence" value="ECO:0007669"/>
    <property type="project" value="UniProtKB-EC"/>
</dbReference>
<keyword evidence="1" id="KW-0808">Transferase</keyword>
<dbReference type="RefSeq" id="WP_037686041.1">
    <property type="nucleotide sequence ID" value="NZ_CP024985.1"/>
</dbReference>
<dbReference type="PANTHER" id="PTHR42912">
    <property type="entry name" value="METHYLTRANSFERASE"/>
    <property type="match status" value="1"/>
</dbReference>
<accession>A0A2K8PCC0</accession>
<reference evidence="1 2" key="1">
    <citation type="submission" date="2017-11" db="EMBL/GenBank/DDBJ databases">
        <title>Complete genome sequence of Streptomyces lavendulae subsp. lavendulae CCM 3239 (formerly 'Streptomyces aureofaciens CCM 3239'), the producer of the angucycline-type antibiotic auricin.</title>
        <authorList>
            <person name="Busche T."/>
            <person name="Novakova R."/>
            <person name="Al'Dilaimi A."/>
            <person name="Homerova D."/>
            <person name="Feckova L."/>
            <person name="Rezuchova B."/>
            <person name="Mingyar E."/>
            <person name="Csolleiova D."/>
            <person name="Bekeova C."/>
            <person name="Winkler A."/>
            <person name="Sevcikova B."/>
            <person name="Kalinowski J."/>
            <person name="Kormanec J."/>
            <person name="Ruckert C."/>
        </authorList>
    </citation>
    <scope>NUCLEOTIDE SEQUENCE [LARGE SCALE GENOMIC DNA]</scope>
    <source>
        <strain evidence="1 2">CCM 3239</strain>
    </source>
</reference>
<evidence type="ECO:0000313" key="1">
    <source>
        <dbReference type="EMBL" id="ATZ23393.1"/>
    </source>
</evidence>